<gene>
    <name evidence="1" type="ORF">WJX72_001895</name>
</gene>
<dbReference type="AlphaFoldDB" id="A0AAW1Q3B7"/>
<organism evidence="1 2">
    <name type="scientific">[Myrmecia] bisecta</name>
    <dbReference type="NCBI Taxonomy" id="41462"/>
    <lineage>
        <taxon>Eukaryota</taxon>
        <taxon>Viridiplantae</taxon>
        <taxon>Chlorophyta</taxon>
        <taxon>core chlorophytes</taxon>
        <taxon>Trebouxiophyceae</taxon>
        <taxon>Trebouxiales</taxon>
        <taxon>Trebouxiaceae</taxon>
        <taxon>Myrmecia</taxon>
    </lineage>
</organism>
<name>A0AAW1Q3B7_9CHLO</name>
<evidence type="ECO:0000313" key="2">
    <source>
        <dbReference type="Proteomes" id="UP001489004"/>
    </source>
</evidence>
<dbReference type="Proteomes" id="UP001489004">
    <property type="component" value="Unassembled WGS sequence"/>
</dbReference>
<dbReference type="EMBL" id="JALJOR010000006">
    <property type="protein sequence ID" value="KAK9815332.1"/>
    <property type="molecule type" value="Genomic_DNA"/>
</dbReference>
<keyword evidence="2" id="KW-1185">Reference proteome</keyword>
<reference evidence="1 2" key="1">
    <citation type="journal article" date="2024" name="Nat. Commun.">
        <title>Phylogenomics reveals the evolutionary origins of lichenization in chlorophyte algae.</title>
        <authorList>
            <person name="Puginier C."/>
            <person name="Libourel C."/>
            <person name="Otte J."/>
            <person name="Skaloud P."/>
            <person name="Haon M."/>
            <person name="Grisel S."/>
            <person name="Petersen M."/>
            <person name="Berrin J.G."/>
            <person name="Delaux P.M."/>
            <person name="Dal Grande F."/>
            <person name="Keller J."/>
        </authorList>
    </citation>
    <scope>NUCLEOTIDE SEQUENCE [LARGE SCALE GENOMIC DNA]</scope>
    <source>
        <strain evidence="1 2">SAG 2043</strain>
    </source>
</reference>
<evidence type="ECO:0000313" key="1">
    <source>
        <dbReference type="EMBL" id="KAK9815332.1"/>
    </source>
</evidence>
<protein>
    <submittedName>
        <fullName evidence="1">Uncharacterized protein</fullName>
    </submittedName>
</protein>
<proteinExistence type="predicted"/>
<accession>A0AAW1Q3B7</accession>
<sequence>MEAILYCLEVENYNTWQLTDGYDRIRGRIMHSRTLLIGWGKASSFVDPPSYDSLTAVSYMIRAFVPELAPASLQQSMQELKQEAEEFWPSSAPAGTEG</sequence>
<comment type="caution">
    <text evidence="1">The sequence shown here is derived from an EMBL/GenBank/DDBJ whole genome shotgun (WGS) entry which is preliminary data.</text>
</comment>